<keyword evidence="3 6" id="KW-0812">Transmembrane</keyword>
<dbReference type="STRING" id="1123243.SAMN02745190_01230"/>
<comment type="subcellular location">
    <subcellularLocation>
        <location evidence="1">Membrane</location>
        <topology evidence="1">Single-pass membrane protein</topology>
    </subcellularLocation>
</comment>
<dbReference type="OrthoDB" id="3034673at2"/>
<proteinExistence type="predicted"/>
<dbReference type="Pfam" id="PF07963">
    <property type="entry name" value="N_methyl"/>
    <property type="match status" value="1"/>
</dbReference>
<gene>
    <name evidence="7" type="ORF">SAMN02745190_01230</name>
</gene>
<dbReference type="InterPro" id="IPR012902">
    <property type="entry name" value="N_methyl_site"/>
</dbReference>
<name>A0A1M4WHC1_9FIRM</name>
<evidence type="ECO:0000313" key="7">
    <source>
        <dbReference type="EMBL" id="SHE80550.1"/>
    </source>
</evidence>
<dbReference type="PANTHER" id="PTHR30093">
    <property type="entry name" value="GENERAL SECRETION PATHWAY PROTEIN G"/>
    <property type="match status" value="1"/>
</dbReference>
<evidence type="ECO:0000256" key="3">
    <source>
        <dbReference type="ARBA" id="ARBA00022692"/>
    </source>
</evidence>
<keyword evidence="2" id="KW-0488">Methylation</keyword>
<evidence type="ECO:0000256" key="2">
    <source>
        <dbReference type="ARBA" id="ARBA00022481"/>
    </source>
</evidence>
<dbReference type="NCBIfam" id="TIGR02532">
    <property type="entry name" value="IV_pilin_GFxxxE"/>
    <property type="match status" value="1"/>
</dbReference>
<keyword evidence="4 6" id="KW-1133">Transmembrane helix</keyword>
<evidence type="ECO:0000256" key="4">
    <source>
        <dbReference type="ARBA" id="ARBA00022989"/>
    </source>
</evidence>
<keyword evidence="8" id="KW-1185">Reference proteome</keyword>
<evidence type="ECO:0000256" key="6">
    <source>
        <dbReference type="SAM" id="Phobius"/>
    </source>
</evidence>
<dbReference type="InterPro" id="IPR045584">
    <property type="entry name" value="Pilin-like"/>
</dbReference>
<evidence type="ECO:0000256" key="1">
    <source>
        <dbReference type="ARBA" id="ARBA00004167"/>
    </source>
</evidence>
<dbReference type="AlphaFoldDB" id="A0A1M4WHC1"/>
<evidence type="ECO:0000256" key="5">
    <source>
        <dbReference type="ARBA" id="ARBA00023136"/>
    </source>
</evidence>
<dbReference type="Proteomes" id="UP000184404">
    <property type="component" value="Unassembled WGS sequence"/>
</dbReference>
<keyword evidence="5 6" id="KW-0472">Membrane</keyword>
<reference evidence="7 8" key="1">
    <citation type="submission" date="2016-11" db="EMBL/GenBank/DDBJ databases">
        <authorList>
            <person name="Jaros S."/>
            <person name="Januszkiewicz K."/>
            <person name="Wedrychowicz H."/>
        </authorList>
    </citation>
    <scope>NUCLEOTIDE SEQUENCE [LARGE SCALE GENOMIC DNA]</scope>
    <source>
        <strain evidence="7 8">DSM 10502</strain>
    </source>
</reference>
<sequence>MKLGNQKGFTLLELLLVMSIIGVLAMVAVPRFTGAVALANTSKIQADLNVLNSAIVLYEAEHGSYPKNLTTDMKDYIQDAEKLKPPKGKCLLRDGTTVEITETGYTLSEDKSQALCQSHTITDFGRKDK</sequence>
<protein>
    <submittedName>
        <fullName evidence="7">General secretion pathway protein G</fullName>
    </submittedName>
</protein>
<dbReference type="PANTHER" id="PTHR30093:SF44">
    <property type="entry name" value="TYPE II SECRETION SYSTEM CORE PROTEIN G"/>
    <property type="match status" value="1"/>
</dbReference>
<dbReference type="GO" id="GO:0015627">
    <property type="term" value="C:type II protein secretion system complex"/>
    <property type="evidence" value="ECO:0007669"/>
    <property type="project" value="InterPro"/>
</dbReference>
<dbReference type="PROSITE" id="PS00409">
    <property type="entry name" value="PROKAR_NTER_METHYL"/>
    <property type="match status" value="1"/>
</dbReference>
<dbReference type="RefSeq" id="WP_159430483.1">
    <property type="nucleotide sequence ID" value="NZ_FQUG01000004.1"/>
</dbReference>
<evidence type="ECO:0000313" key="8">
    <source>
        <dbReference type="Proteomes" id="UP000184404"/>
    </source>
</evidence>
<dbReference type="Gene3D" id="3.30.700.10">
    <property type="entry name" value="Glycoprotein, Type 4 Pilin"/>
    <property type="match status" value="1"/>
</dbReference>
<accession>A0A1M4WHC1</accession>
<dbReference type="GO" id="GO:0016020">
    <property type="term" value="C:membrane"/>
    <property type="evidence" value="ECO:0007669"/>
    <property type="project" value="UniProtKB-SubCell"/>
</dbReference>
<dbReference type="InterPro" id="IPR000983">
    <property type="entry name" value="Bac_GSPG_pilin"/>
</dbReference>
<dbReference type="PRINTS" id="PR00813">
    <property type="entry name" value="BCTERIALGSPG"/>
</dbReference>
<dbReference type="EMBL" id="FQUG01000004">
    <property type="protein sequence ID" value="SHE80550.1"/>
    <property type="molecule type" value="Genomic_DNA"/>
</dbReference>
<dbReference type="SUPFAM" id="SSF54523">
    <property type="entry name" value="Pili subunits"/>
    <property type="match status" value="1"/>
</dbReference>
<dbReference type="GO" id="GO:0015628">
    <property type="term" value="P:protein secretion by the type II secretion system"/>
    <property type="evidence" value="ECO:0007669"/>
    <property type="project" value="InterPro"/>
</dbReference>
<organism evidence="7 8">
    <name type="scientific">Schwartzia succinivorans DSM 10502</name>
    <dbReference type="NCBI Taxonomy" id="1123243"/>
    <lineage>
        <taxon>Bacteria</taxon>
        <taxon>Bacillati</taxon>
        <taxon>Bacillota</taxon>
        <taxon>Negativicutes</taxon>
        <taxon>Selenomonadales</taxon>
        <taxon>Selenomonadaceae</taxon>
        <taxon>Schwartzia</taxon>
    </lineage>
</organism>
<feature type="transmembrane region" description="Helical" evidence="6">
    <location>
        <begin position="12"/>
        <end position="32"/>
    </location>
</feature>